<dbReference type="SUPFAM" id="SSF55729">
    <property type="entry name" value="Acyl-CoA N-acyltransferases (Nat)"/>
    <property type="match status" value="2"/>
</dbReference>
<dbReference type="EMBL" id="CP003273">
    <property type="protein sequence ID" value="AGL02257.1"/>
    <property type="molecule type" value="Genomic_DNA"/>
</dbReference>
<protein>
    <submittedName>
        <fullName evidence="2">Acetyltransferase (GNAT) family protein</fullName>
    </submittedName>
</protein>
<dbReference type="STRING" id="767817.Desgi_2856"/>
<evidence type="ECO:0000313" key="3">
    <source>
        <dbReference type="Proteomes" id="UP000013520"/>
    </source>
</evidence>
<sequence>MFTIQPLVPAMIPQYEVFSDPQMREIIRRDCLNERTVIGAASHFLGPAGLVLARIFDNGQGGLMGDVKSLFVGGSYRNNGLGTELLLYVERKLKEKGCQNIFIRFPAGKKYTPAVEKILQKCGWSEPVKRRVYNKYNIFHFKNGWIDRVSLGDCCAAIPWPEISGEKLEEVKNGHNKWYPDWASPFQPHLKNPHPATSLWLSYRGEIAGYVITNRVAEDTLFWERLYVRPDLQKTGLGIRLMAEAIKNQIKEGITYAEMDLAYYPEFITNQHLIRFFEKHCSPNKPGRPAAIDSVVFMQSVKEI</sequence>
<keyword evidence="2" id="KW-0808">Transferase</keyword>
<dbReference type="Pfam" id="PF00583">
    <property type="entry name" value="Acetyltransf_1"/>
    <property type="match status" value="2"/>
</dbReference>
<dbReference type="GO" id="GO:0016747">
    <property type="term" value="F:acyltransferase activity, transferring groups other than amino-acyl groups"/>
    <property type="evidence" value="ECO:0007669"/>
    <property type="project" value="InterPro"/>
</dbReference>
<dbReference type="RefSeq" id="WP_006523560.1">
    <property type="nucleotide sequence ID" value="NC_021184.1"/>
</dbReference>
<feature type="domain" description="N-acetyltransferase" evidence="1">
    <location>
        <begin position="1"/>
        <end position="145"/>
    </location>
</feature>
<evidence type="ECO:0000313" key="2">
    <source>
        <dbReference type="EMBL" id="AGL02257.1"/>
    </source>
</evidence>
<name>R4KL04_9FIRM</name>
<accession>R4KL04</accession>
<gene>
    <name evidence="2" type="ORF">Desgi_2856</name>
</gene>
<dbReference type="KEGG" id="dgi:Desgi_2856"/>
<dbReference type="InterPro" id="IPR016181">
    <property type="entry name" value="Acyl_CoA_acyltransferase"/>
</dbReference>
<reference evidence="2 3" key="1">
    <citation type="submission" date="2012-01" db="EMBL/GenBank/DDBJ databases">
        <title>Complete sequence of Desulfotomaculum gibsoniae DSM 7213.</title>
        <authorList>
            <consortium name="US DOE Joint Genome Institute"/>
            <person name="Lucas S."/>
            <person name="Han J."/>
            <person name="Lapidus A."/>
            <person name="Cheng J.-F."/>
            <person name="Goodwin L."/>
            <person name="Pitluck S."/>
            <person name="Peters L."/>
            <person name="Ovchinnikova G."/>
            <person name="Teshima H."/>
            <person name="Detter J.C."/>
            <person name="Han C."/>
            <person name="Tapia R."/>
            <person name="Land M."/>
            <person name="Hauser L."/>
            <person name="Kyrpides N."/>
            <person name="Ivanova N."/>
            <person name="Pagani I."/>
            <person name="Parshina S."/>
            <person name="Plugge C."/>
            <person name="Muyzer G."/>
            <person name="Kuever J."/>
            <person name="Ivanova A."/>
            <person name="Nazina T."/>
            <person name="Klenk H.-P."/>
            <person name="Brambilla E."/>
            <person name="Spring S."/>
            <person name="Stams A.F."/>
            <person name="Woyke T."/>
        </authorList>
    </citation>
    <scope>NUCLEOTIDE SEQUENCE [LARGE SCALE GENOMIC DNA]</scope>
    <source>
        <strain evidence="2 3">DSM 7213</strain>
    </source>
</reference>
<dbReference type="AlphaFoldDB" id="R4KL04"/>
<keyword evidence="3" id="KW-1185">Reference proteome</keyword>
<dbReference type="HOGENOM" id="CLU_914399_0_0_9"/>
<dbReference type="Proteomes" id="UP000013520">
    <property type="component" value="Chromosome"/>
</dbReference>
<dbReference type="eggNOG" id="COG0456">
    <property type="taxonomic scope" value="Bacteria"/>
</dbReference>
<organism evidence="2 3">
    <name type="scientific">Desulfoscipio gibsoniae DSM 7213</name>
    <dbReference type="NCBI Taxonomy" id="767817"/>
    <lineage>
        <taxon>Bacteria</taxon>
        <taxon>Bacillati</taxon>
        <taxon>Bacillota</taxon>
        <taxon>Clostridia</taxon>
        <taxon>Eubacteriales</taxon>
        <taxon>Desulfallaceae</taxon>
        <taxon>Desulfoscipio</taxon>
    </lineage>
</organism>
<feature type="domain" description="N-acetyltransferase" evidence="1">
    <location>
        <begin position="158"/>
        <end position="303"/>
    </location>
</feature>
<proteinExistence type="predicted"/>
<dbReference type="InterPro" id="IPR000182">
    <property type="entry name" value="GNAT_dom"/>
</dbReference>
<dbReference type="OrthoDB" id="9787920at2"/>
<dbReference type="CDD" id="cd04301">
    <property type="entry name" value="NAT_SF"/>
    <property type="match status" value="2"/>
</dbReference>
<dbReference type="PROSITE" id="PS51186">
    <property type="entry name" value="GNAT"/>
    <property type="match status" value="2"/>
</dbReference>
<evidence type="ECO:0000259" key="1">
    <source>
        <dbReference type="PROSITE" id="PS51186"/>
    </source>
</evidence>
<dbReference type="Gene3D" id="3.40.630.30">
    <property type="match status" value="2"/>
</dbReference>